<accession>A0A2P4PSI9</accession>
<reference evidence="2 3" key="1">
    <citation type="journal article" date="2013" name="Proc. Natl. Acad. Sci. U.S.A.">
        <title>Genome of an arbuscular mycorrhizal fungus provides insight into the oldest plant symbiosis.</title>
        <authorList>
            <person name="Tisserant E."/>
            <person name="Malbreil M."/>
            <person name="Kuo A."/>
            <person name="Kohler A."/>
            <person name="Symeonidi A."/>
            <person name="Balestrini R."/>
            <person name="Charron P."/>
            <person name="Duensing N."/>
            <person name="Frei Dit Frey N."/>
            <person name="Gianinazzi-Pearson V."/>
            <person name="Gilbert L.B."/>
            <person name="Handa Y."/>
            <person name="Herr J.R."/>
            <person name="Hijri M."/>
            <person name="Koul R."/>
            <person name="Kawaguchi M."/>
            <person name="Krajinski F."/>
            <person name="Lammers P.J."/>
            <person name="Masclaux F.G."/>
            <person name="Murat C."/>
            <person name="Morin E."/>
            <person name="Ndikumana S."/>
            <person name="Pagni M."/>
            <person name="Petitpierre D."/>
            <person name="Requena N."/>
            <person name="Rosikiewicz P."/>
            <person name="Riley R."/>
            <person name="Saito K."/>
            <person name="San Clemente H."/>
            <person name="Shapiro H."/>
            <person name="van Tuinen D."/>
            <person name="Becard G."/>
            <person name="Bonfante P."/>
            <person name="Paszkowski U."/>
            <person name="Shachar-Hill Y.Y."/>
            <person name="Tuskan G.A."/>
            <person name="Young P.W."/>
            <person name="Sanders I.R."/>
            <person name="Henrissat B."/>
            <person name="Rensing S.A."/>
            <person name="Grigoriev I.V."/>
            <person name="Corradi N."/>
            <person name="Roux C."/>
            <person name="Martin F."/>
        </authorList>
    </citation>
    <scope>NUCLEOTIDE SEQUENCE [LARGE SCALE GENOMIC DNA]</scope>
    <source>
        <strain evidence="2 3">DAOM 197198</strain>
    </source>
</reference>
<keyword evidence="3" id="KW-1185">Reference proteome</keyword>
<evidence type="ECO:0000256" key="1">
    <source>
        <dbReference type="SAM" id="Phobius"/>
    </source>
</evidence>
<comment type="caution">
    <text evidence="2">The sequence shown here is derived from an EMBL/GenBank/DDBJ whole genome shotgun (WGS) entry which is preliminary data.</text>
</comment>
<proteinExistence type="predicted"/>
<evidence type="ECO:0000313" key="3">
    <source>
        <dbReference type="Proteomes" id="UP000018888"/>
    </source>
</evidence>
<dbReference type="AlphaFoldDB" id="A0A2P4PSI9"/>
<protein>
    <submittedName>
        <fullName evidence="2">Uncharacterized protein</fullName>
    </submittedName>
</protein>
<gene>
    <name evidence="2" type="ORF">GLOIN_2v1480856</name>
</gene>
<organism evidence="2 3">
    <name type="scientific">Rhizophagus irregularis (strain DAOM 181602 / DAOM 197198 / MUCL 43194)</name>
    <name type="common">Arbuscular mycorrhizal fungus</name>
    <name type="synonym">Glomus intraradices</name>
    <dbReference type="NCBI Taxonomy" id="747089"/>
    <lineage>
        <taxon>Eukaryota</taxon>
        <taxon>Fungi</taxon>
        <taxon>Fungi incertae sedis</taxon>
        <taxon>Mucoromycota</taxon>
        <taxon>Glomeromycotina</taxon>
        <taxon>Glomeromycetes</taxon>
        <taxon>Glomerales</taxon>
        <taxon>Glomeraceae</taxon>
        <taxon>Rhizophagus</taxon>
    </lineage>
</organism>
<sequence>MTILVKIVNFTHKINENTKIANRRLGLGPRSRDRFNIFDWPDWPHDRVMFICLSNLVFQFFRSVFSVSRSFSPSGSVIKPAELKDYYAERPPRVCLRVLIAEIMLSSLLWWVLAFLELPVSRSIFTTKVTPCSGLVFNFRIAIDFVLKSL</sequence>
<keyword evidence="1" id="KW-0472">Membrane</keyword>
<reference evidence="2 3" key="2">
    <citation type="journal article" date="2018" name="New Phytol.">
        <title>High intraspecific genome diversity in the model arbuscular mycorrhizal symbiont Rhizophagus irregularis.</title>
        <authorList>
            <person name="Chen E.C.H."/>
            <person name="Morin E."/>
            <person name="Beaudet D."/>
            <person name="Noel J."/>
            <person name="Yildirir G."/>
            <person name="Ndikumana S."/>
            <person name="Charron P."/>
            <person name="St-Onge C."/>
            <person name="Giorgi J."/>
            <person name="Kruger M."/>
            <person name="Marton T."/>
            <person name="Ropars J."/>
            <person name="Grigoriev I.V."/>
            <person name="Hainaut M."/>
            <person name="Henrissat B."/>
            <person name="Roux C."/>
            <person name="Martin F."/>
            <person name="Corradi N."/>
        </authorList>
    </citation>
    <scope>NUCLEOTIDE SEQUENCE [LARGE SCALE GENOMIC DNA]</scope>
    <source>
        <strain evidence="2 3">DAOM 197198</strain>
    </source>
</reference>
<evidence type="ECO:0000313" key="2">
    <source>
        <dbReference type="EMBL" id="POG68353.1"/>
    </source>
</evidence>
<dbReference type="Proteomes" id="UP000018888">
    <property type="component" value="Unassembled WGS sequence"/>
</dbReference>
<keyword evidence="1" id="KW-0812">Transmembrane</keyword>
<feature type="transmembrane region" description="Helical" evidence="1">
    <location>
        <begin position="94"/>
        <end position="113"/>
    </location>
</feature>
<dbReference type="EMBL" id="AUPC02000154">
    <property type="protein sequence ID" value="POG68353.1"/>
    <property type="molecule type" value="Genomic_DNA"/>
</dbReference>
<keyword evidence="1" id="KW-1133">Transmembrane helix</keyword>
<name>A0A2P4PSI9_RHIID</name>